<gene>
    <name evidence="1" type="ORF">EIB73_04150</name>
</gene>
<accession>A0A3G8XJ14</accession>
<protein>
    <recommendedName>
        <fullName evidence="3">Abortive infection protein-like C-terminal domain-containing protein</fullName>
    </recommendedName>
</protein>
<dbReference type="OrthoDB" id="5688165at2"/>
<evidence type="ECO:0000313" key="2">
    <source>
        <dbReference type="Proteomes" id="UP000270185"/>
    </source>
</evidence>
<dbReference type="Proteomes" id="UP000270185">
    <property type="component" value="Chromosome"/>
</dbReference>
<organism evidence="1 2">
    <name type="scientific">Kaistella carnis</name>
    <dbReference type="NCBI Taxonomy" id="1241979"/>
    <lineage>
        <taxon>Bacteria</taxon>
        <taxon>Pseudomonadati</taxon>
        <taxon>Bacteroidota</taxon>
        <taxon>Flavobacteriia</taxon>
        <taxon>Flavobacteriales</taxon>
        <taxon>Weeksellaceae</taxon>
        <taxon>Chryseobacterium group</taxon>
        <taxon>Kaistella</taxon>
    </lineage>
</organism>
<sequence length="246" mass="28946">MTNAFISYSSQILADSNKGFTGSEIVKRFVEYSVKFNKPIPFHNNVFTKDGKLIPKREAFRMNLESFSDEEKYFIIDDLCTDQIFTGSNEVLGLRIKLQNDFSNLDMINTENDELDLEILDKTKHLLDDFPEIKTLYDKAINNYKLKYFERSVLDDMRLCLELLLKKIFNNNKSLENQISEIGNFVTKKGGSIEFTNMFQKLIDYYSKYQNSYIKHNDKVNKQEVEFIIEMSSLFMKNIMKLRNSI</sequence>
<name>A0A3G8XJ14_9FLAO</name>
<dbReference type="EMBL" id="CP034159">
    <property type="protein sequence ID" value="AZI32423.1"/>
    <property type="molecule type" value="Genomic_DNA"/>
</dbReference>
<keyword evidence="2" id="KW-1185">Reference proteome</keyword>
<dbReference type="KEGG" id="ccas:EIB73_04150"/>
<proteinExistence type="predicted"/>
<reference evidence="2" key="1">
    <citation type="submission" date="2018-11" db="EMBL/GenBank/DDBJ databases">
        <title>Proposal to divide the Flavobacteriaceae and reorganize its genera based on Amino Acid Identity values calculated from whole genome sequences.</title>
        <authorList>
            <person name="Nicholson A.C."/>
            <person name="Gulvik C.A."/>
            <person name="Whitney A.M."/>
            <person name="Humrighouse B.W."/>
            <person name="Bell M."/>
            <person name="Holmes B."/>
            <person name="Steigerwalt A.G."/>
            <person name="Villarma A."/>
            <person name="Sheth M."/>
            <person name="Batra D."/>
            <person name="Pryor J."/>
            <person name="Bernardet J.-F."/>
            <person name="Hugo C."/>
            <person name="Kampfer P."/>
            <person name="Newman J.D."/>
            <person name="McQuiston J.R."/>
        </authorList>
    </citation>
    <scope>NUCLEOTIDE SEQUENCE [LARGE SCALE GENOMIC DNA]</scope>
    <source>
        <strain evidence="2">G0081</strain>
    </source>
</reference>
<dbReference type="RefSeq" id="WP_125022908.1">
    <property type="nucleotide sequence ID" value="NZ_CP034159.1"/>
</dbReference>
<evidence type="ECO:0000313" key="1">
    <source>
        <dbReference type="EMBL" id="AZI32423.1"/>
    </source>
</evidence>
<dbReference type="AlphaFoldDB" id="A0A3G8XJ14"/>
<evidence type="ECO:0008006" key="3">
    <source>
        <dbReference type="Google" id="ProtNLM"/>
    </source>
</evidence>